<dbReference type="RefSeq" id="WP_157177036.1">
    <property type="nucleotide sequence ID" value="NZ_BMJP01000005.1"/>
</dbReference>
<dbReference type="Proteomes" id="UP000546701">
    <property type="component" value="Unassembled WGS sequence"/>
</dbReference>
<reference evidence="2 3" key="1">
    <citation type="submission" date="2020-08" db="EMBL/GenBank/DDBJ databases">
        <title>Genomic Encyclopedia of Type Strains, Phase IV (KMG-IV): sequencing the most valuable type-strain genomes for metagenomic binning, comparative biology and taxonomic classification.</title>
        <authorList>
            <person name="Goeker M."/>
        </authorList>
    </citation>
    <scope>NUCLEOTIDE SEQUENCE [LARGE SCALE GENOMIC DNA]</scope>
    <source>
        <strain evidence="2 3">DSM 103336</strain>
    </source>
</reference>
<keyword evidence="1" id="KW-0812">Transmembrane</keyword>
<evidence type="ECO:0000313" key="3">
    <source>
        <dbReference type="Proteomes" id="UP000546701"/>
    </source>
</evidence>
<sequence length="113" mass="12393">MHQHHHAVLARPESGKDQVRLDTAGREIDIVCVEDGERVGRFLVAVQAAHRADRVARKPNGSKSTSLTGYPALSVVSLAVVMVYQTRCLASSRRRATRNGLAVCDTLYPRRTG</sequence>
<comment type="caution">
    <text evidence="2">The sequence shown here is derived from an EMBL/GenBank/DDBJ whole genome shotgun (WGS) entry which is preliminary data.</text>
</comment>
<organism evidence="2 3">
    <name type="scientific">Sphingomonas prati</name>
    <dbReference type="NCBI Taxonomy" id="1843237"/>
    <lineage>
        <taxon>Bacteria</taxon>
        <taxon>Pseudomonadati</taxon>
        <taxon>Pseudomonadota</taxon>
        <taxon>Alphaproteobacteria</taxon>
        <taxon>Sphingomonadales</taxon>
        <taxon>Sphingomonadaceae</taxon>
        <taxon>Sphingomonas</taxon>
    </lineage>
</organism>
<keyword evidence="1" id="KW-0472">Membrane</keyword>
<name>A0A7W9F2L4_9SPHN</name>
<gene>
    <name evidence="2" type="ORF">FHS99_002944</name>
</gene>
<feature type="transmembrane region" description="Helical" evidence="1">
    <location>
        <begin position="67"/>
        <end position="85"/>
    </location>
</feature>
<evidence type="ECO:0000313" key="2">
    <source>
        <dbReference type="EMBL" id="MBB5730441.1"/>
    </source>
</evidence>
<protein>
    <submittedName>
        <fullName evidence="2">Uncharacterized protein</fullName>
    </submittedName>
</protein>
<proteinExistence type="predicted"/>
<keyword evidence="1" id="KW-1133">Transmembrane helix</keyword>
<evidence type="ECO:0000256" key="1">
    <source>
        <dbReference type="SAM" id="Phobius"/>
    </source>
</evidence>
<dbReference type="EMBL" id="JACIJR010000007">
    <property type="protein sequence ID" value="MBB5730441.1"/>
    <property type="molecule type" value="Genomic_DNA"/>
</dbReference>
<keyword evidence="3" id="KW-1185">Reference proteome</keyword>
<accession>A0A7W9F2L4</accession>
<dbReference type="AlphaFoldDB" id="A0A7W9F2L4"/>